<feature type="domain" description="Reverse transcriptase" evidence="1">
    <location>
        <begin position="1"/>
        <end position="156"/>
    </location>
</feature>
<organism evidence="2">
    <name type="scientific">Homalodisca liturata</name>
    <dbReference type="NCBI Taxonomy" id="320908"/>
    <lineage>
        <taxon>Eukaryota</taxon>
        <taxon>Metazoa</taxon>
        <taxon>Ecdysozoa</taxon>
        <taxon>Arthropoda</taxon>
        <taxon>Hexapoda</taxon>
        <taxon>Insecta</taxon>
        <taxon>Pterygota</taxon>
        <taxon>Neoptera</taxon>
        <taxon>Paraneoptera</taxon>
        <taxon>Hemiptera</taxon>
        <taxon>Auchenorrhyncha</taxon>
        <taxon>Membracoidea</taxon>
        <taxon>Cicadellidae</taxon>
        <taxon>Cicadellinae</taxon>
        <taxon>Proconiini</taxon>
        <taxon>Homalodisca</taxon>
    </lineage>
</organism>
<feature type="non-terminal residue" evidence="2">
    <location>
        <position position="164"/>
    </location>
</feature>
<dbReference type="SUPFAM" id="SSF56672">
    <property type="entry name" value="DNA/RNA polymerases"/>
    <property type="match status" value="1"/>
</dbReference>
<dbReference type="InterPro" id="IPR000477">
    <property type="entry name" value="RT_dom"/>
</dbReference>
<dbReference type="PROSITE" id="PS50878">
    <property type="entry name" value="RT_POL"/>
    <property type="match status" value="1"/>
</dbReference>
<sequence>IAQHFIDLSKAFDCVHHGTLLHQLWTCGVRGQPHKWLSSYLSGREQCVQIANTLSGKVKMQYGVPQGSILGPILFLIYVNRLNSSIQNGEVIQYADDTTLCIRSSTKQDLEIKAFIELNACIEHFSKINLKTNYAKTNVIKFCLRQQEDEYRPIVMVDEAILDE</sequence>
<dbReference type="EMBL" id="GECU01032242">
    <property type="protein sequence ID" value="JAS75464.1"/>
    <property type="molecule type" value="Transcribed_RNA"/>
</dbReference>
<gene>
    <name evidence="2" type="ORF">g.4081</name>
</gene>
<dbReference type="PANTHER" id="PTHR33332">
    <property type="entry name" value="REVERSE TRANSCRIPTASE DOMAIN-CONTAINING PROTEIN"/>
    <property type="match status" value="1"/>
</dbReference>
<dbReference type="InterPro" id="IPR043502">
    <property type="entry name" value="DNA/RNA_pol_sf"/>
</dbReference>
<dbReference type="GO" id="GO:0071897">
    <property type="term" value="P:DNA biosynthetic process"/>
    <property type="evidence" value="ECO:0007669"/>
    <property type="project" value="UniProtKB-ARBA"/>
</dbReference>
<reference evidence="2" key="1">
    <citation type="submission" date="2015-11" db="EMBL/GenBank/DDBJ databases">
        <title>De novo transcriptome assembly of four potential Pierce s Disease insect vectors from Arizona vineyards.</title>
        <authorList>
            <person name="Tassone E.E."/>
        </authorList>
    </citation>
    <scope>NUCLEOTIDE SEQUENCE</scope>
</reference>
<name>A0A1B6HLB3_9HEMI</name>
<evidence type="ECO:0000259" key="1">
    <source>
        <dbReference type="PROSITE" id="PS50878"/>
    </source>
</evidence>
<accession>A0A1B6HLB3</accession>
<dbReference type="Pfam" id="PF00078">
    <property type="entry name" value="RVT_1"/>
    <property type="match status" value="1"/>
</dbReference>
<feature type="non-terminal residue" evidence="2">
    <location>
        <position position="1"/>
    </location>
</feature>
<evidence type="ECO:0000313" key="2">
    <source>
        <dbReference type="EMBL" id="JAS75464.1"/>
    </source>
</evidence>
<proteinExistence type="predicted"/>
<protein>
    <recommendedName>
        <fullName evidence="1">Reverse transcriptase domain-containing protein</fullName>
    </recommendedName>
</protein>
<dbReference type="AlphaFoldDB" id="A0A1B6HLB3"/>